<feature type="transmembrane region" description="Helical" evidence="6">
    <location>
        <begin position="481"/>
        <end position="499"/>
    </location>
</feature>
<comment type="subcellular location">
    <subcellularLocation>
        <location evidence="1">Membrane</location>
        <topology evidence="1">Multi-pass membrane protein</topology>
    </subcellularLocation>
</comment>
<feature type="transmembrane region" description="Helical" evidence="6">
    <location>
        <begin position="132"/>
        <end position="160"/>
    </location>
</feature>
<feature type="transmembrane region" description="Helical" evidence="6">
    <location>
        <begin position="333"/>
        <end position="355"/>
    </location>
</feature>
<evidence type="ECO:0000256" key="2">
    <source>
        <dbReference type="ARBA" id="ARBA00022448"/>
    </source>
</evidence>
<keyword evidence="8" id="KW-1185">Reference proteome</keyword>
<evidence type="ECO:0000256" key="3">
    <source>
        <dbReference type="ARBA" id="ARBA00022692"/>
    </source>
</evidence>
<feature type="transmembrane region" description="Helical" evidence="6">
    <location>
        <begin position="166"/>
        <end position="186"/>
    </location>
</feature>
<feature type="transmembrane region" description="Helical" evidence="6">
    <location>
        <begin position="45"/>
        <end position="70"/>
    </location>
</feature>
<evidence type="ECO:0000256" key="6">
    <source>
        <dbReference type="SAM" id="Phobius"/>
    </source>
</evidence>
<dbReference type="AlphaFoldDB" id="A0A9P4TC23"/>
<reference evidence="7" key="1">
    <citation type="submission" date="2019-04" db="EMBL/GenBank/DDBJ databases">
        <title>Sequencing of skin fungus with MAO and IRED activity.</title>
        <authorList>
            <person name="Marsaioli A.J."/>
            <person name="Bonatto J.M.C."/>
            <person name="Reis Junior O."/>
        </authorList>
    </citation>
    <scope>NUCLEOTIDE SEQUENCE</scope>
    <source>
        <strain evidence="7">30M1</strain>
    </source>
</reference>
<keyword evidence="5 6" id="KW-0472">Membrane</keyword>
<dbReference type="GO" id="GO:0022857">
    <property type="term" value="F:transmembrane transporter activity"/>
    <property type="evidence" value="ECO:0007669"/>
    <property type="project" value="InterPro"/>
</dbReference>
<proteinExistence type="predicted"/>
<dbReference type="Proteomes" id="UP000801428">
    <property type="component" value="Unassembled WGS sequence"/>
</dbReference>
<dbReference type="GO" id="GO:0016020">
    <property type="term" value="C:membrane"/>
    <property type="evidence" value="ECO:0007669"/>
    <property type="project" value="UniProtKB-SubCell"/>
</dbReference>
<accession>A0A9P4TC23</accession>
<keyword evidence="2" id="KW-0813">Transport</keyword>
<gene>
    <name evidence="7" type="ORF">E8E13_008450</name>
</gene>
<dbReference type="Gene3D" id="1.20.1740.10">
    <property type="entry name" value="Amino acid/polyamine transporter I"/>
    <property type="match status" value="1"/>
</dbReference>
<dbReference type="OrthoDB" id="3900342at2759"/>
<name>A0A9P4TC23_CURKU</name>
<feature type="transmembrane region" description="Helical" evidence="6">
    <location>
        <begin position="382"/>
        <end position="400"/>
    </location>
</feature>
<evidence type="ECO:0000256" key="1">
    <source>
        <dbReference type="ARBA" id="ARBA00004141"/>
    </source>
</evidence>
<dbReference type="PANTHER" id="PTHR45649:SF28">
    <property type="entry name" value="TRANSPORTER, PUTATIVE (EUROFUNG)-RELATED"/>
    <property type="match status" value="1"/>
</dbReference>
<dbReference type="PANTHER" id="PTHR45649">
    <property type="entry name" value="AMINO-ACID PERMEASE BAT1"/>
    <property type="match status" value="1"/>
</dbReference>
<evidence type="ECO:0000256" key="5">
    <source>
        <dbReference type="ARBA" id="ARBA00023136"/>
    </source>
</evidence>
<keyword evidence="3 6" id="KW-0812">Transmembrane</keyword>
<dbReference type="EMBL" id="SWKU01000014">
    <property type="protein sequence ID" value="KAF3000916.1"/>
    <property type="molecule type" value="Genomic_DNA"/>
</dbReference>
<protein>
    <submittedName>
        <fullName evidence="7">Uncharacterized protein</fullName>
    </submittedName>
</protein>
<dbReference type="InterPro" id="IPR002293">
    <property type="entry name" value="AA/rel_permease1"/>
</dbReference>
<sequence>MSEKKTLSKNDLDNAPLSTVPTCQEGVAHEVRIGYDQQLRPNRSILAVIGMNLAIAAVPYGIGGPLMSAIYGGGQLSLFVGLLVVLTLDGCVALSLAELASRYPTSSGLYYWTHQMVDSTSSKRFLSFTTGWCWLIGNWTITLSVNFGFAYLIAATVAIFKPGWTAASWQLLVIFFAVCVLTFFICSSGDRFLPYVDMFAGVWNFLTIVVILISLLATAKDGRHTAAEGFGHYDPDLSGWGRGFTFFIGLLPSAYAFSAIGMITSMAEECHVPEIELPRALSLTIPIGGLAALAFVLPVIFTLPPLEQILTAPYGQALPFILASVTGSRVGSLILMIMVLIVVLLCSISITTAASRSTWAFSRDKAIPLSNLWRQTPYNQPLYALALVTVIQMLLGIISVGSTSAFTAFVSVGVIALSLAYAIPISVSLYKGRKYVAQARWNIGHLFGSLANFVAVCWILFKLILFSMPQTLPVTEVSMNYASVVLFGLLSIALLWYAVRGRKEYRGPPEAVITVVD</sequence>
<feature type="transmembrane region" description="Helical" evidence="6">
    <location>
        <begin position="280"/>
        <end position="301"/>
    </location>
</feature>
<feature type="transmembrane region" description="Helical" evidence="6">
    <location>
        <begin position="198"/>
        <end position="219"/>
    </location>
</feature>
<feature type="transmembrane region" description="Helical" evidence="6">
    <location>
        <begin position="406"/>
        <end position="430"/>
    </location>
</feature>
<organism evidence="7 8">
    <name type="scientific">Curvularia kusanoi</name>
    <name type="common">Cochliobolus kusanoi</name>
    <dbReference type="NCBI Taxonomy" id="90978"/>
    <lineage>
        <taxon>Eukaryota</taxon>
        <taxon>Fungi</taxon>
        <taxon>Dikarya</taxon>
        <taxon>Ascomycota</taxon>
        <taxon>Pezizomycotina</taxon>
        <taxon>Dothideomycetes</taxon>
        <taxon>Pleosporomycetidae</taxon>
        <taxon>Pleosporales</taxon>
        <taxon>Pleosporineae</taxon>
        <taxon>Pleosporaceae</taxon>
        <taxon>Curvularia</taxon>
    </lineage>
</organism>
<evidence type="ECO:0000256" key="4">
    <source>
        <dbReference type="ARBA" id="ARBA00022989"/>
    </source>
</evidence>
<dbReference type="PIRSF" id="PIRSF006060">
    <property type="entry name" value="AA_transporter"/>
    <property type="match status" value="1"/>
</dbReference>
<keyword evidence="4 6" id="KW-1133">Transmembrane helix</keyword>
<feature type="transmembrane region" description="Helical" evidence="6">
    <location>
        <begin position="239"/>
        <end position="260"/>
    </location>
</feature>
<feature type="transmembrane region" description="Helical" evidence="6">
    <location>
        <begin position="76"/>
        <end position="97"/>
    </location>
</feature>
<comment type="caution">
    <text evidence="7">The sequence shown here is derived from an EMBL/GenBank/DDBJ whole genome shotgun (WGS) entry which is preliminary data.</text>
</comment>
<evidence type="ECO:0000313" key="7">
    <source>
        <dbReference type="EMBL" id="KAF3000916.1"/>
    </source>
</evidence>
<evidence type="ECO:0000313" key="8">
    <source>
        <dbReference type="Proteomes" id="UP000801428"/>
    </source>
</evidence>
<feature type="transmembrane region" description="Helical" evidence="6">
    <location>
        <begin position="442"/>
        <end position="461"/>
    </location>
</feature>
<dbReference type="Pfam" id="PF13520">
    <property type="entry name" value="AA_permease_2"/>
    <property type="match status" value="1"/>
</dbReference>